<name>A0A1H9FFG2_9RHOB</name>
<organism evidence="2 3">
    <name type="scientific">Thalassovita taeanensis</name>
    <dbReference type="NCBI Taxonomy" id="657014"/>
    <lineage>
        <taxon>Bacteria</taxon>
        <taxon>Pseudomonadati</taxon>
        <taxon>Pseudomonadota</taxon>
        <taxon>Alphaproteobacteria</taxon>
        <taxon>Rhodobacterales</taxon>
        <taxon>Roseobacteraceae</taxon>
        <taxon>Thalassovita</taxon>
    </lineage>
</organism>
<reference evidence="2 3" key="1">
    <citation type="submission" date="2016-10" db="EMBL/GenBank/DDBJ databases">
        <authorList>
            <person name="de Groot N.N."/>
        </authorList>
    </citation>
    <scope>NUCLEOTIDE SEQUENCE [LARGE SCALE GENOMIC DNA]</scope>
    <source>
        <strain evidence="2 3">DSM 22007</strain>
    </source>
</reference>
<evidence type="ECO:0000313" key="2">
    <source>
        <dbReference type="EMBL" id="SEQ36691.1"/>
    </source>
</evidence>
<dbReference type="RefSeq" id="WP_090269780.1">
    <property type="nucleotide sequence ID" value="NZ_FOEP01000006.1"/>
</dbReference>
<dbReference type="InterPro" id="IPR036844">
    <property type="entry name" value="Hint_dom_sf"/>
</dbReference>
<keyword evidence="3" id="KW-1185">Reference proteome</keyword>
<dbReference type="STRING" id="657014.SAMN04488092_10675"/>
<dbReference type="OrthoDB" id="6305173at2"/>
<dbReference type="InterPro" id="IPR028992">
    <property type="entry name" value="Hedgehog/Intein_dom"/>
</dbReference>
<evidence type="ECO:0000259" key="1">
    <source>
        <dbReference type="Pfam" id="PF13403"/>
    </source>
</evidence>
<gene>
    <name evidence="2" type="ORF">SAMN04488092_10675</name>
</gene>
<dbReference type="Pfam" id="PF13403">
    <property type="entry name" value="Hint_2"/>
    <property type="match status" value="1"/>
</dbReference>
<dbReference type="EMBL" id="FOEP01000006">
    <property type="protein sequence ID" value="SEQ36691.1"/>
    <property type="molecule type" value="Genomic_DNA"/>
</dbReference>
<proteinExistence type="predicted"/>
<feature type="domain" description="Hedgehog/Intein (Hint)" evidence="1">
    <location>
        <begin position="158"/>
        <end position="303"/>
    </location>
</feature>
<dbReference type="AlphaFoldDB" id="A0A1H9FFG2"/>
<accession>A0A1H9FFG2</accession>
<protein>
    <submittedName>
        <fullName evidence="2">Hint domain-containing protein</fullName>
    </submittedName>
</protein>
<dbReference type="SUPFAM" id="SSF51294">
    <property type="entry name" value="Hedgehog/intein (Hint) domain"/>
    <property type="match status" value="1"/>
</dbReference>
<dbReference type="Proteomes" id="UP000198634">
    <property type="component" value="Unassembled WGS sequence"/>
</dbReference>
<sequence>MPTYSLWMLDKADVTVSGGGSLDGVTQGTGAQLDGLTITLNAPNWHETRVYDDDRFFDDNDGNQRLSGTQTINGVSYSGGTSVEAEYTVVLRDPATGQTYTAIAYNVVNSSPGFGTIEGLSFVGGPLDWPPVGVALDVISTSEGPGNRDTAYSDYVIPCFAPCVRILTDRGEVRVEDLRTGDGIVTMDAGVQPLSLLAQTRLTAEELHAAPHLAPIRIRKGAFGESLPNRDTKISPQHRFLMRSAKAALLFGDEEVLVPANAFLGRRGIETPKIRDVTYFHLLLADHHVIYANGAATESLLVGEALLQRGPEGLQRELCALFPELANPATVQRSPEGIAGMMAARSCLRRWEAQLLVA</sequence>
<evidence type="ECO:0000313" key="3">
    <source>
        <dbReference type="Proteomes" id="UP000198634"/>
    </source>
</evidence>